<dbReference type="Proteomes" id="UP001630127">
    <property type="component" value="Unassembled WGS sequence"/>
</dbReference>
<comment type="similarity">
    <text evidence="3">Belongs to the CASC3 family.</text>
</comment>
<dbReference type="GO" id="GO:0051028">
    <property type="term" value="P:mRNA transport"/>
    <property type="evidence" value="ECO:0007669"/>
    <property type="project" value="UniProtKB-KW"/>
</dbReference>
<feature type="compositionally biased region" description="Basic and acidic residues" evidence="13">
    <location>
        <begin position="193"/>
        <end position="255"/>
    </location>
</feature>
<accession>A0ABD3B650</accession>
<keyword evidence="16" id="KW-1185">Reference proteome</keyword>
<feature type="compositionally biased region" description="Polar residues" evidence="13">
    <location>
        <begin position="143"/>
        <end position="152"/>
    </location>
</feature>
<evidence type="ECO:0000256" key="9">
    <source>
        <dbReference type="ARBA" id="ARBA00022884"/>
    </source>
</evidence>
<organism evidence="15 16">
    <name type="scientific">Cinchona calisaya</name>
    <dbReference type="NCBI Taxonomy" id="153742"/>
    <lineage>
        <taxon>Eukaryota</taxon>
        <taxon>Viridiplantae</taxon>
        <taxon>Streptophyta</taxon>
        <taxon>Embryophyta</taxon>
        <taxon>Tracheophyta</taxon>
        <taxon>Spermatophyta</taxon>
        <taxon>Magnoliopsida</taxon>
        <taxon>eudicotyledons</taxon>
        <taxon>Gunneridae</taxon>
        <taxon>Pentapetalae</taxon>
        <taxon>asterids</taxon>
        <taxon>lamiids</taxon>
        <taxon>Gentianales</taxon>
        <taxon>Rubiaceae</taxon>
        <taxon>Cinchonoideae</taxon>
        <taxon>Cinchoneae</taxon>
        <taxon>Cinchona</taxon>
    </lineage>
</organism>
<keyword evidence="6" id="KW-0507">mRNA processing</keyword>
<evidence type="ECO:0000313" key="15">
    <source>
        <dbReference type="EMBL" id="KAL3538798.1"/>
    </source>
</evidence>
<dbReference type="GO" id="GO:0000184">
    <property type="term" value="P:nuclear-transcribed mRNA catabolic process, nonsense-mediated decay"/>
    <property type="evidence" value="ECO:0007669"/>
    <property type="project" value="UniProtKB-KW"/>
</dbReference>
<feature type="compositionally biased region" description="Basic and acidic residues" evidence="13">
    <location>
        <begin position="41"/>
        <end position="50"/>
    </location>
</feature>
<feature type="compositionally biased region" description="Basic and acidic residues" evidence="13">
    <location>
        <begin position="153"/>
        <end position="184"/>
    </location>
</feature>
<evidence type="ECO:0000256" key="11">
    <source>
        <dbReference type="ARBA" id="ARBA00023187"/>
    </source>
</evidence>
<evidence type="ECO:0000256" key="3">
    <source>
        <dbReference type="ARBA" id="ARBA00009548"/>
    </source>
</evidence>
<evidence type="ECO:0000256" key="12">
    <source>
        <dbReference type="ARBA" id="ARBA00023242"/>
    </source>
</evidence>
<dbReference type="Pfam" id="PF09405">
    <property type="entry name" value="Btz"/>
    <property type="match status" value="1"/>
</dbReference>
<gene>
    <name evidence="15" type="ORF">ACH5RR_002164</name>
</gene>
<keyword evidence="4" id="KW-0813">Transport</keyword>
<keyword evidence="8" id="KW-0810">Translation regulation</keyword>
<evidence type="ECO:0000256" key="5">
    <source>
        <dbReference type="ARBA" id="ARBA00022490"/>
    </source>
</evidence>
<dbReference type="PANTHER" id="PTHR36364">
    <property type="entry name" value="OS03G0203000 PROTEIN"/>
    <property type="match status" value="1"/>
</dbReference>
<dbReference type="GO" id="GO:0006397">
    <property type="term" value="P:mRNA processing"/>
    <property type="evidence" value="ECO:0007669"/>
    <property type="project" value="UniProtKB-KW"/>
</dbReference>
<comment type="subcellular location">
    <subcellularLocation>
        <location evidence="2">Cytoplasm</location>
    </subcellularLocation>
    <subcellularLocation>
        <location evidence="1">Nucleus</location>
    </subcellularLocation>
</comment>
<sequence length="325" mass="37471">MSRRDSESKRHRSRFDQEPSPKRSRRDGKPETERLPANSHFDNRDPSDHDHKHRRRLQDALPLEAPSEQDSKVEGTALSKESNKANADREGTKYSSNPIDVPRSRSYFQHDERGNAGQVGRSFGRRATSDRGWWRDAKEQQSERANGISTSDMQKKGEGARVHGEGSNAWRHDRYFEMEADPKPPARKRSFREKKDQNDSVKADKPVEELVKPNPDEHPVTENVRRDERRGHTSRRPDQPERTFAGDREANKSDTWRGNFSSRDGYPNRGGNYRGRDRFTARQGYRATGGRVDKWKHDLYDEANRSPSPKNEEDVVAKVEALLAS</sequence>
<keyword evidence="5" id="KW-0963">Cytoplasm</keyword>
<feature type="region of interest" description="Disordered" evidence="13">
    <location>
        <begin position="1"/>
        <end position="285"/>
    </location>
</feature>
<feature type="compositionally biased region" description="Basic and acidic residues" evidence="13">
    <location>
        <begin position="1"/>
        <end position="34"/>
    </location>
</feature>
<keyword evidence="9" id="KW-0694">RNA-binding</keyword>
<comment type="caution">
    <text evidence="15">The sequence shown here is derived from an EMBL/GenBank/DDBJ whole genome shotgun (WGS) entry which is preliminary data.</text>
</comment>
<evidence type="ECO:0000256" key="8">
    <source>
        <dbReference type="ARBA" id="ARBA00022845"/>
    </source>
</evidence>
<reference evidence="15 16" key="1">
    <citation type="submission" date="2024-11" db="EMBL/GenBank/DDBJ databases">
        <title>A near-complete genome assembly of Cinchona calisaya.</title>
        <authorList>
            <person name="Lian D.C."/>
            <person name="Zhao X.W."/>
            <person name="Wei L."/>
        </authorList>
    </citation>
    <scope>NUCLEOTIDE SEQUENCE [LARGE SCALE GENOMIC DNA]</scope>
    <source>
        <tissue evidence="15">Nenye</tissue>
    </source>
</reference>
<dbReference type="AlphaFoldDB" id="A0ABD3B650"/>
<keyword evidence="10" id="KW-0866">Nonsense-mediated mRNA decay</keyword>
<feature type="compositionally biased region" description="Basic and acidic residues" evidence="13">
    <location>
        <begin position="127"/>
        <end position="142"/>
    </location>
</feature>
<feature type="compositionally biased region" description="Basic and acidic residues" evidence="13">
    <location>
        <begin position="81"/>
        <end position="92"/>
    </location>
</feature>
<evidence type="ECO:0000256" key="2">
    <source>
        <dbReference type="ARBA" id="ARBA00004496"/>
    </source>
</evidence>
<evidence type="ECO:0000313" key="16">
    <source>
        <dbReference type="Proteomes" id="UP001630127"/>
    </source>
</evidence>
<name>A0ABD3B650_9GENT</name>
<feature type="domain" description="Btz" evidence="14">
    <location>
        <begin position="74"/>
        <end position="195"/>
    </location>
</feature>
<evidence type="ECO:0000256" key="1">
    <source>
        <dbReference type="ARBA" id="ARBA00004123"/>
    </source>
</evidence>
<dbReference type="GO" id="GO:0006417">
    <property type="term" value="P:regulation of translation"/>
    <property type="evidence" value="ECO:0007669"/>
    <property type="project" value="UniProtKB-KW"/>
</dbReference>
<dbReference type="GO" id="GO:0005634">
    <property type="term" value="C:nucleus"/>
    <property type="evidence" value="ECO:0007669"/>
    <property type="project" value="UniProtKB-SubCell"/>
</dbReference>
<proteinExistence type="inferred from homology"/>
<dbReference type="GO" id="GO:0008380">
    <property type="term" value="P:RNA splicing"/>
    <property type="evidence" value="ECO:0007669"/>
    <property type="project" value="UniProtKB-KW"/>
</dbReference>
<protein>
    <recommendedName>
        <fullName evidence="14">Btz domain-containing protein</fullName>
    </recommendedName>
</protein>
<evidence type="ECO:0000256" key="13">
    <source>
        <dbReference type="SAM" id="MobiDB-lite"/>
    </source>
</evidence>
<evidence type="ECO:0000259" key="14">
    <source>
        <dbReference type="Pfam" id="PF09405"/>
    </source>
</evidence>
<dbReference type="GO" id="GO:0003723">
    <property type="term" value="F:RNA binding"/>
    <property type="evidence" value="ECO:0007669"/>
    <property type="project" value="UniProtKB-KW"/>
</dbReference>
<dbReference type="GO" id="GO:0005737">
    <property type="term" value="C:cytoplasm"/>
    <property type="evidence" value="ECO:0007669"/>
    <property type="project" value="UniProtKB-SubCell"/>
</dbReference>
<keyword evidence="11" id="KW-0508">mRNA splicing</keyword>
<keyword evidence="7" id="KW-0509">mRNA transport</keyword>
<evidence type="ECO:0000256" key="7">
    <source>
        <dbReference type="ARBA" id="ARBA00022816"/>
    </source>
</evidence>
<evidence type="ECO:0000256" key="6">
    <source>
        <dbReference type="ARBA" id="ARBA00022664"/>
    </source>
</evidence>
<keyword evidence="12" id="KW-0539">Nucleus</keyword>
<dbReference type="EMBL" id="JBJUIK010000001">
    <property type="protein sequence ID" value="KAL3538798.1"/>
    <property type="molecule type" value="Genomic_DNA"/>
</dbReference>
<dbReference type="InterPro" id="IPR018545">
    <property type="entry name" value="Btz_dom"/>
</dbReference>
<evidence type="ECO:0000256" key="10">
    <source>
        <dbReference type="ARBA" id="ARBA00023161"/>
    </source>
</evidence>
<dbReference type="PANTHER" id="PTHR36364:SF1">
    <property type="entry name" value="OS03G0203000 PROTEIN"/>
    <property type="match status" value="1"/>
</dbReference>
<evidence type="ECO:0000256" key="4">
    <source>
        <dbReference type="ARBA" id="ARBA00022448"/>
    </source>
</evidence>